<keyword evidence="3" id="KW-1185">Reference proteome</keyword>
<comment type="caution">
    <text evidence="2">The sequence shown here is derived from an EMBL/GenBank/DDBJ whole genome shotgun (WGS) entry which is preliminary data.</text>
</comment>
<protein>
    <submittedName>
        <fullName evidence="2">Uncharacterized protein</fullName>
    </submittedName>
</protein>
<dbReference type="Proteomes" id="UP001642720">
    <property type="component" value="Unassembled WGS sequence"/>
</dbReference>
<organism evidence="2 3">
    <name type="scientific">Trichoderma ghanense</name>
    <dbReference type="NCBI Taxonomy" id="65468"/>
    <lineage>
        <taxon>Eukaryota</taxon>
        <taxon>Fungi</taxon>
        <taxon>Dikarya</taxon>
        <taxon>Ascomycota</taxon>
        <taxon>Pezizomycotina</taxon>
        <taxon>Sordariomycetes</taxon>
        <taxon>Hypocreomycetidae</taxon>
        <taxon>Hypocreales</taxon>
        <taxon>Hypocreaceae</taxon>
        <taxon>Trichoderma</taxon>
    </lineage>
</organism>
<dbReference type="RefSeq" id="XP_073557510.1">
    <property type="nucleotide sequence ID" value="XM_073703957.1"/>
</dbReference>
<evidence type="ECO:0000256" key="1">
    <source>
        <dbReference type="SAM" id="MobiDB-lite"/>
    </source>
</evidence>
<evidence type="ECO:0000313" key="3">
    <source>
        <dbReference type="Proteomes" id="UP001642720"/>
    </source>
</evidence>
<dbReference type="GeneID" id="300578407"/>
<gene>
    <name evidence="2" type="ORF">CCMA1212_006755</name>
</gene>
<evidence type="ECO:0000313" key="2">
    <source>
        <dbReference type="EMBL" id="TFB01309.1"/>
    </source>
</evidence>
<feature type="region of interest" description="Disordered" evidence="1">
    <location>
        <begin position="1"/>
        <end position="46"/>
    </location>
</feature>
<name>A0ABY2H043_9HYPO</name>
<dbReference type="EMBL" id="PPTA01000009">
    <property type="protein sequence ID" value="TFB01309.1"/>
    <property type="molecule type" value="Genomic_DNA"/>
</dbReference>
<accession>A0ABY2H043</accession>
<proteinExistence type="predicted"/>
<reference evidence="2 3" key="1">
    <citation type="submission" date="2018-01" db="EMBL/GenBank/DDBJ databases">
        <title>Genome characterization of the sugarcane-associated fungus Trichoderma ghanense CCMA-1212 and their application in lignocelulose bioconversion.</title>
        <authorList>
            <person name="Steindorff A.S."/>
            <person name="Mendes T.D."/>
            <person name="Vilela E.S.D."/>
            <person name="Rodrigues D.S."/>
            <person name="Formighieri E.F."/>
            <person name="Melo I.S."/>
            <person name="Favaro L.C.L."/>
        </authorList>
    </citation>
    <scope>NUCLEOTIDE SEQUENCE [LARGE SCALE GENOMIC DNA]</scope>
    <source>
        <strain evidence="2 3">CCMA-1212</strain>
    </source>
</reference>
<sequence>MRGGLWMATANRSRYRGPQAEPLQWRPRGCRGSPGGAGRPAQFLPRTPPSPVFTALWGWEHVQVTDT</sequence>